<protein>
    <submittedName>
        <fullName evidence="5">Sugar transferase</fullName>
    </submittedName>
</protein>
<feature type="domain" description="Bacterial sugar transferase" evidence="4">
    <location>
        <begin position="230"/>
        <end position="415"/>
    </location>
</feature>
<dbReference type="GO" id="GO:0016740">
    <property type="term" value="F:transferase activity"/>
    <property type="evidence" value="ECO:0007669"/>
    <property type="project" value="UniProtKB-KW"/>
</dbReference>
<dbReference type="Pfam" id="PF02397">
    <property type="entry name" value="Bac_transf"/>
    <property type="match status" value="1"/>
</dbReference>
<evidence type="ECO:0000256" key="2">
    <source>
        <dbReference type="ARBA" id="ARBA00023169"/>
    </source>
</evidence>
<dbReference type="PANTHER" id="PTHR30576:SF0">
    <property type="entry name" value="UNDECAPRENYL-PHOSPHATE N-ACETYLGALACTOSAMINYL 1-PHOSPHATE TRANSFERASE-RELATED"/>
    <property type="match status" value="1"/>
</dbReference>
<reference evidence="5" key="1">
    <citation type="submission" date="2022-02" db="EMBL/GenBank/DDBJ databases">
        <title>Qipengyuania spongiae sp. nov., isolated from marine sponge.</title>
        <authorList>
            <person name="Li Z."/>
            <person name="Zhang M."/>
        </authorList>
    </citation>
    <scope>NUCLEOTIDE SEQUENCE</scope>
    <source>
        <strain evidence="5">PHS-Z21</strain>
        <plasmid evidence="5">unnamed</plasmid>
    </source>
</reference>
<keyword evidence="3" id="KW-0472">Membrane</keyword>
<keyword evidence="3" id="KW-0812">Transmembrane</keyword>
<comment type="similarity">
    <text evidence="1">Belongs to the bacterial sugar transferase family.</text>
</comment>
<evidence type="ECO:0000313" key="5">
    <source>
        <dbReference type="EMBL" id="UVI40848.1"/>
    </source>
</evidence>
<sequence length="421" mass="48274">MVIVNRSSSIWSNWLVQLGGCIFLAAVLPTLHRYHSIDAGAIDTLGYTFIGILNAILFGFWLLRNMTTYPGVEKGSYIFPSIGIAYFLLLMIFVFGRFEYNRVTLLLSFGISLIWLFLVQYQEQRSAILKVGYIDFSEVFSPIEIRSVVWRRLVSPHISAWGDVDIVATDLRIDVPEEWDRALASAALAGLPVFHLKHLIESLTGQVELEHLSENSFGSLIPLSAYKRVKLTLDWIVALVALIVLFPLLFVTAIAIRVSSPGPAIFKQVRIGYRGDPFTVWKFRTMRVAEDANVDRSVAMTRDNDNRITKIGRILRKTRLDELPQIINVLRGEMSWIGPRPEAEVLSRWYEQEIPFYRYRHIVRPGITGWAQVCQGHVAEVEEVRSKLHYDFYYIKNFSPWFDLLIVARTIYTMMTGFGSR</sequence>
<keyword evidence="6" id="KW-1185">Reference proteome</keyword>
<evidence type="ECO:0000256" key="1">
    <source>
        <dbReference type="ARBA" id="ARBA00006464"/>
    </source>
</evidence>
<evidence type="ECO:0000256" key="3">
    <source>
        <dbReference type="SAM" id="Phobius"/>
    </source>
</evidence>
<organism evidence="5 6">
    <name type="scientific">Qipengyuania spongiae</name>
    <dbReference type="NCBI Taxonomy" id="2909673"/>
    <lineage>
        <taxon>Bacteria</taxon>
        <taxon>Pseudomonadati</taxon>
        <taxon>Pseudomonadota</taxon>
        <taxon>Alphaproteobacteria</taxon>
        <taxon>Sphingomonadales</taxon>
        <taxon>Erythrobacteraceae</taxon>
        <taxon>Qipengyuania</taxon>
    </lineage>
</organism>
<dbReference type="RefSeq" id="WP_265561551.1">
    <property type="nucleotide sequence ID" value="NZ_CP092472.1"/>
</dbReference>
<geneLocation type="plasmid" evidence="5 6">
    <name>unnamed</name>
</geneLocation>
<evidence type="ECO:0000259" key="4">
    <source>
        <dbReference type="Pfam" id="PF02397"/>
    </source>
</evidence>
<accession>A0ABY5T698</accession>
<evidence type="ECO:0000313" key="6">
    <source>
        <dbReference type="Proteomes" id="UP001065265"/>
    </source>
</evidence>
<keyword evidence="3" id="KW-1133">Transmembrane helix</keyword>
<feature type="transmembrane region" description="Helical" evidence="3">
    <location>
        <begin position="235"/>
        <end position="256"/>
    </location>
</feature>
<feature type="transmembrane region" description="Helical" evidence="3">
    <location>
        <begin position="44"/>
        <end position="63"/>
    </location>
</feature>
<keyword evidence="2" id="KW-0270">Exopolysaccharide synthesis</keyword>
<name>A0ABY5T698_9SPHN</name>
<feature type="transmembrane region" description="Helical" evidence="3">
    <location>
        <begin position="75"/>
        <end position="96"/>
    </location>
</feature>
<dbReference type="EMBL" id="CP092472">
    <property type="protein sequence ID" value="UVI40848.1"/>
    <property type="molecule type" value="Genomic_DNA"/>
</dbReference>
<proteinExistence type="inferred from homology"/>
<keyword evidence="5" id="KW-0614">Plasmid</keyword>
<feature type="transmembrane region" description="Helical" evidence="3">
    <location>
        <begin position="102"/>
        <end position="121"/>
    </location>
</feature>
<gene>
    <name evidence="5" type="ORF">L1F33_14410</name>
</gene>
<dbReference type="Proteomes" id="UP001065265">
    <property type="component" value="Plasmid unnamed"/>
</dbReference>
<feature type="transmembrane region" description="Helical" evidence="3">
    <location>
        <begin position="12"/>
        <end position="32"/>
    </location>
</feature>
<keyword evidence="5" id="KW-0808">Transferase</keyword>
<dbReference type="InterPro" id="IPR003362">
    <property type="entry name" value="Bact_transf"/>
</dbReference>
<dbReference type="PANTHER" id="PTHR30576">
    <property type="entry name" value="COLANIC BIOSYNTHESIS UDP-GLUCOSE LIPID CARRIER TRANSFERASE"/>
    <property type="match status" value="1"/>
</dbReference>